<sequence>MATAPCTAFRGVVEGSGAQIGPRLLYQRVSFLAGLCGGLTRQLVATRWDEGSLDVLAAGVDGKGESLPPKGWMALRRLGWAQAADPAEGVYVSDRVRRAAEEYAARTLRLALHRRTLVAAILATWPAEPSGRRSEAEWTALRAALPAGVSNAEIRNRTRQVSAYVREHGRLPVGLCELEDPPEVAGLVLLAAMDRQQVTLVRVDEATARLRVKLPLCAAPASGRDWAWHVIDIRLPGTVGADAVLHTPTLRPTLDGRVVVDLPHS</sequence>
<dbReference type="EMBL" id="VJZC01000688">
    <property type="protein sequence ID" value="MPY63997.1"/>
    <property type="molecule type" value="Genomic_DNA"/>
</dbReference>
<proteinExistence type="predicted"/>
<name>A0A5N8XXA3_9ACTN</name>
<accession>A0A5N8XXA3</accession>
<protein>
    <submittedName>
        <fullName evidence="1">Transposase</fullName>
    </submittedName>
</protein>
<feature type="non-terminal residue" evidence="1">
    <location>
        <position position="265"/>
    </location>
</feature>
<organism evidence="1 2">
    <name type="scientific">Streptomyces spongiae</name>
    <dbReference type="NCBI Taxonomy" id="565072"/>
    <lineage>
        <taxon>Bacteria</taxon>
        <taxon>Bacillati</taxon>
        <taxon>Actinomycetota</taxon>
        <taxon>Actinomycetes</taxon>
        <taxon>Kitasatosporales</taxon>
        <taxon>Streptomycetaceae</taxon>
        <taxon>Streptomyces</taxon>
    </lineage>
</organism>
<comment type="caution">
    <text evidence="1">The sequence shown here is derived from an EMBL/GenBank/DDBJ whole genome shotgun (WGS) entry which is preliminary data.</text>
</comment>
<evidence type="ECO:0000313" key="2">
    <source>
        <dbReference type="Proteomes" id="UP000400924"/>
    </source>
</evidence>
<dbReference type="Proteomes" id="UP000400924">
    <property type="component" value="Unassembled WGS sequence"/>
</dbReference>
<evidence type="ECO:0000313" key="1">
    <source>
        <dbReference type="EMBL" id="MPY63997.1"/>
    </source>
</evidence>
<reference evidence="1 2" key="1">
    <citation type="submission" date="2019-07" db="EMBL/GenBank/DDBJ databases">
        <title>New species of Amycolatopsis and Streptomyces.</title>
        <authorList>
            <person name="Duangmal K."/>
            <person name="Teo W.F.A."/>
            <person name="Lipun K."/>
        </authorList>
    </citation>
    <scope>NUCLEOTIDE SEQUENCE [LARGE SCALE GENOMIC DNA]</scope>
    <source>
        <strain evidence="1 2">NBRC 106415</strain>
    </source>
</reference>
<dbReference type="AlphaFoldDB" id="A0A5N8XXA3"/>
<gene>
    <name evidence="1" type="ORF">FNH08_44620</name>
</gene>
<keyword evidence="2" id="KW-1185">Reference proteome</keyword>